<dbReference type="Proteomes" id="UP000887565">
    <property type="component" value="Unplaced"/>
</dbReference>
<keyword evidence="1" id="KW-1185">Reference proteome</keyword>
<organism evidence="1 2">
    <name type="scientific">Romanomermis culicivorax</name>
    <name type="common">Nematode worm</name>
    <dbReference type="NCBI Taxonomy" id="13658"/>
    <lineage>
        <taxon>Eukaryota</taxon>
        <taxon>Metazoa</taxon>
        <taxon>Ecdysozoa</taxon>
        <taxon>Nematoda</taxon>
        <taxon>Enoplea</taxon>
        <taxon>Dorylaimia</taxon>
        <taxon>Mermithida</taxon>
        <taxon>Mermithoidea</taxon>
        <taxon>Mermithidae</taxon>
        <taxon>Romanomermis</taxon>
    </lineage>
</organism>
<dbReference type="AlphaFoldDB" id="A0A915KWK1"/>
<accession>A0A915KWK1</accession>
<name>A0A915KWK1_ROMCU</name>
<protein>
    <submittedName>
        <fullName evidence="2">Uncharacterized protein</fullName>
    </submittedName>
</protein>
<dbReference type="WBParaSite" id="nRc.2.0.1.t42848-RA">
    <property type="protein sequence ID" value="nRc.2.0.1.t42848-RA"/>
    <property type="gene ID" value="nRc.2.0.1.g42848"/>
</dbReference>
<reference evidence="2" key="1">
    <citation type="submission" date="2022-11" db="UniProtKB">
        <authorList>
            <consortium name="WormBaseParasite"/>
        </authorList>
    </citation>
    <scope>IDENTIFICATION</scope>
</reference>
<proteinExistence type="predicted"/>
<evidence type="ECO:0000313" key="1">
    <source>
        <dbReference type="Proteomes" id="UP000887565"/>
    </source>
</evidence>
<evidence type="ECO:0000313" key="2">
    <source>
        <dbReference type="WBParaSite" id="nRc.2.0.1.t42848-RA"/>
    </source>
</evidence>
<sequence>MAGVLTVSRQGNARYLYPKETLHETEPAQVIGQPPIHVKPKAPSTDTLYNYEFSRTTPGQEDPLPHLKDTPNLRPISLVSWTTRPMIITTTPNLGTNCHARLTAKKIAASKQLSTICTR</sequence>